<evidence type="ECO:0000313" key="1">
    <source>
        <dbReference type="EMBL" id="TNN26971.1"/>
    </source>
</evidence>
<dbReference type="OrthoDB" id="47328at2759"/>
<dbReference type="AlphaFoldDB" id="A0A4Z2EDZ8"/>
<name>A0A4Z2EDZ8_9TELE</name>
<proteinExistence type="predicted"/>
<comment type="caution">
    <text evidence="1">The sequence shown here is derived from an EMBL/GenBank/DDBJ whole genome shotgun (WGS) entry which is preliminary data.</text>
</comment>
<protein>
    <submittedName>
        <fullName evidence="1">Dedicator of cytokinesis protein 7</fullName>
    </submittedName>
</protein>
<dbReference type="Proteomes" id="UP000314294">
    <property type="component" value="Unassembled WGS sequence"/>
</dbReference>
<accession>A0A4Z2EDZ8</accession>
<evidence type="ECO:0000313" key="2">
    <source>
        <dbReference type="Proteomes" id="UP000314294"/>
    </source>
</evidence>
<gene>
    <name evidence="1" type="primary">Dock7_1</name>
    <name evidence="1" type="ORF">EYF80_062886</name>
</gene>
<keyword evidence="2" id="KW-1185">Reference proteome</keyword>
<sequence>MQGKKAFERMNSLTFKKSKDMKAKLEEAILGSIGARQEMVRRSRGQLERSPSGSAFGSQENLRWRKDMTHWRQNSEKMDKYVLRVRVMSKETINRLETTLCSGVWVS</sequence>
<organism evidence="1 2">
    <name type="scientific">Liparis tanakae</name>
    <name type="common">Tanaka's snailfish</name>
    <dbReference type="NCBI Taxonomy" id="230148"/>
    <lineage>
        <taxon>Eukaryota</taxon>
        <taxon>Metazoa</taxon>
        <taxon>Chordata</taxon>
        <taxon>Craniata</taxon>
        <taxon>Vertebrata</taxon>
        <taxon>Euteleostomi</taxon>
        <taxon>Actinopterygii</taxon>
        <taxon>Neopterygii</taxon>
        <taxon>Teleostei</taxon>
        <taxon>Neoteleostei</taxon>
        <taxon>Acanthomorphata</taxon>
        <taxon>Eupercaria</taxon>
        <taxon>Perciformes</taxon>
        <taxon>Cottioidei</taxon>
        <taxon>Cottales</taxon>
        <taxon>Liparidae</taxon>
        <taxon>Liparis</taxon>
    </lineage>
</organism>
<reference evidence="1 2" key="1">
    <citation type="submission" date="2019-03" db="EMBL/GenBank/DDBJ databases">
        <title>First draft genome of Liparis tanakae, snailfish: a comprehensive survey of snailfish specific genes.</title>
        <authorList>
            <person name="Kim W."/>
            <person name="Song I."/>
            <person name="Jeong J.-H."/>
            <person name="Kim D."/>
            <person name="Kim S."/>
            <person name="Ryu S."/>
            <person name="Song J.Y."/>
            <person name="Lee S.K."/>
        </authorList>
    </citation>
    <scope>NUCLEOTIDE SEQUENCE [LARGE SCALE GENOMIC DNA]</scope>
    <source>
        <tissue evidence="1">Muscle</tissue>
    </source>
</reference>
<dbReference type="EMBL" id="SRLO01009136">
    <property type="protein sequence ID" value="TNN26971.1"/>
    <property type="molecule type" value="Genomic_DNA"/>
</dbReference>